<feature type="region of interest" description="Disordered" evidence="1">
    <location>
        <begin position="117"/>
        <end position="148"/>
    </location>
</feature>
<comment type="caution">
    <text evidence="3">The sequence shown here is derived from an EMBL/GenBank/DDBJ whole genome shotgun (WGS) entry which is preliminary data.</text>
</comment>
<dbReference type="OrthoDB" id="10300291at2759"/>
<name>A0A6A3HZL0_9STRA</name>
<dbReference type="AlphaFoldDB" id="A0A6A3HZL0"/>
<organism evidence="3 4">
    <name type="scientific">Phytophthora rubi</name>
    <dbReference type="NCBI Taxonomy" id="129364"/>
    <lineage>
        <taxon>Eukaryota</taxon>
        <taxon>Sar</taxon>
        <taxon>Stramenopiles</taxon>
        <taxon>Oomycota</taxon>
        <taxon>Peronosporomycetes</taxon>
        <taxon>Peronosporales</taxon>
        <taxon>Peronosporaceae</taxon>
        <taxon>Phytophthora</taxon>
    </lineage>
</organism>
<evidence type="ECO:0000313" key="5">
    <source>
        <dbReference type="Proteomes" id="UP000435112"/>
    </source>
</evidence>
<reference evidence="4 5" key="1">
    <citation type="submission" date="2018-09" db="EMBL/GenBank/DDBJ databases">
        <title>Genomic investigation of the strawberry pathogen Phytophthora fragariae indicates pathogenicity is determined by transcriptional variation in three key races.</title>
        <authorList>
            <person name="Adams T.M."/>
            <person name="Armitage A.D."/>
            <person name="Sobczyk M.K."/>
            <person name="Bates H.J."/>
            <person name="Dunwell J.M."/>
            <person name="Nellist C.F."/>
            <person name="Harrison R.J."/>
        </authorList>
    </citation>
    <scope>NUCLEOTIDE SEQUENCE [LARGE SCALE GENOMIC DNA]</scope>
    <source>
        <strain evidence="3 4">SCRP249</strain>
        <strain evidence="2 5">SCRP324</strain>
    </source>
</reference>
<evidence type="ECO:0000256" key="1">
    <source>
        <dbReference type="SAM" id="MobiDB-lite"/>
    </source>
</evidence>
<dbReference type="Proteomes" id="UP000429607">
    <property type="component" value="Unassembled WGS sequence"/>
</dbReference>
<feature type="region of interest" description="Disordered" evidence="1">
    <location>
        <begin position="45"/>
        <end position="90"/>
    </location>
</feature>
<accession>A0A6A3HZL0</accession>
<evidence type="ECO:0000313" key="2">
    <source>
        <dbReference type="EMBL" id="KAE8973743.1"/>
    </source>
</evidence>
<proteinExistence type="predicted"/>
<dbReference type="EMBL" id="QXFV01003655">
    <property type="protein sequence ID" value="KAE8974917.1"/>
    <property type="molecule type" value="Genomic_DNA"/>
</dbReference>
<protein>
    <submittedName>
        <fullName evidence="3">Uncharacterized protein</fullName>
    </submittedName>
</protein>
<gene>
    <name evidence="3" type="ORF">PR001_g25859</name>
    <name evidence="2" type="ORF">PR002_g26112</name>
</gene>
<dbReference type="Proteomes" id="UP000435112">
    <property type="component" value="Unassembled WGS sequence"/>
</dbReference>
<sequence>MASDANAFFVNGYVVVRLNDDLFFDDHLWTTMQKADGVNSALEVHMPNKTGTDSLRKTDESQVSTPAEADAAAASKLGGRPVQHDGAKKIEGCSVQHDKKVTVADAMTEDCPVVKDAKEESEVDNVYDQRIDPTNLLPYNPNQDPNNEQRYPLPQDSEATTYLSPAGYKGVAFYNKSSMGQSWNAFPPGTLKVQGRMFAWTARILTFTLEHSRSDFNFQFEWCGTNIRSYCNDLAVPDVVRLLLELRRAGRGRSVVVVRTG</sequence>
<dbReference type="EMBL" id="QXFU01003651">
    <property type="protein sequence ID" value="KAE8973743.1"/>
    <property type="molecule type" value="Genomic_DNA"/>
</dbReference>
<evidence type="ECO:0000313" key="3">
    <source>
        <dbReference type="EMBL" id="KAE8974917.1"/>
    </source>
</evidence>
<evidence type="ECO:0000313" key="4">
    <source>
        <dbReference type="Proteomes" id="UP000429607"/>
    </source>
</evidence>